<evidence type="ECO:0000313" key="2">
    <source>
        <dbReference type="EMBL" id="AQV95396.1"/>
    </source>
</evidence>
<dbReference type="AlphaFoldDB" id="A0A1U9URP1"/>
<proteinExistence type="predicted"/>
<feature type="domain" description="HEPN AbiJ-N-terminal" evidence="1">
    <location>
        <begin position="4"/>
        <end position="224"/>
    </location>
</feature>
<dbReference type="EMBL" id="CP017757">
    <property type="protein sequence ID" value="AQV95396.1"/>
    <property type="molecule type" value="Genomic_DNA"/>
</dbReference>
<dbReference type="Proteomes" id="UP000189627">
    <property type="component" value="Chromosome 1"/>
</dbReference>
<dbReference type="Pfam" id="PF18863">
    <property type="entry name" value="AbiJ_NTD4"/>
    <property type="match status" value="1"/>
</dbReference>
<dbReference type="RefSeq" id="WP_164704867.1">
    <property type="nucleotide sequence ID" value="NZ_CP017757.2"/>
</dbReference>
<reference evidence="3" key="1">
    <citation type="submission" date="2017-02" db="EMBL/GenBank/DDBJ databases">
        <title>Complete genome sequence of Cupriavidus necator strain NH9, a 3-chlorobenzoate degrader.</title>
        <authorList>
            <person name="Moriuchi R."/>
            <person name="Dohra H."/>
            <person name="Ogawa N."/>
        </authorList>
    </citation>
    <scope>NUCLEOTIDE SEQUENCE [LARGE SCALE GENOMIC DNA]</scope>
    <source>
        <strain evidence="3">NH9</strain>
    </source>
</reference>
<evidence type="ECO:0000313" key="3">
    <source>
        <dbReference type="Proteomes" id="UP000189627"/>
    </source>
</evidence>
<dbReference type="InterPro" id="IPR049503">
    <property type="entry name" value="AbiJ_NTD4"/>
</dbReference>
<sequence>MLTDVFFRRYANRLMFESVGQKESSLFVQAYRIVNEQIWKYYGYDQKVDESVKTIWTVIHDRLSMEIGVKELSPKYYSYQTEWMGKPHTSSGWNGMNVVVEQWLNFRFTDDLDPDMFVKRRLSFVELAFRTREEQVAQANVEFPRRLAEAEMQDRMPQRPMTVSGTRSNSVRAINEGMNRTFAANVHELNERLKQAGMPLHYHNGYLQITQDEQLQEQVEQPFWLLVKDAQWKNVSIDMAEAIDRRDTGGRDPSFYAAKALESTIKIICELKKWTTGNEKGVSDFLNHLESKVSGAFIEGWERQSMQRFYSDVRNDLGHGPGSKDMPNFTPQQIDQTIEFCMSWVKSLIKRL</sequence>
<dbReference type="KEGG" id="cuh:BJN34_16075"/>
<name>A0A1U9URP1_CUPNE</name>
<evidence type="ECO:0000259" key="1">
    <source>
        <dbReference type="Pfam" id="PF18863"/>
    </source>
</evidence>
<protein>
    <recommendedName>
        <fullName evidence="1">HEPN AbiJ-N-terminal domain-containing protein</fullName>
    </recommendedName>
</protein>
<accession>A0A1U9URP1</accession>
<organism evidence="2 3">
    <name type="scientific">Cupriavidus necator</name>
    <name type="common">Alcaligenes eutrophus</name>
    <name type="synonym">Ralstonia eutropha</name>
    <dbReference type="NCBI Taxonomy" id="106590"/>
    <lineage>
        <taxon>Bacteria</taxon>
        <taxon>Pseudomonadati</taxon>
        <taxon>Pseudomonadota</taxon>
        <taxon>Betaproteobacteria</taxon>
        <taxon>Burkholderiales</taxon>
        <taxon>Burkholderiaceae</taxon>
        <taxon>Cupriavidus</taxon>
    </lineage>
</organism>
<gene>
    <name evidence="2" type="ORF">BJN34_16075</name>
</gene>